<feature type="repeat" description="TPR" evidence="3">
    <location>
        <begin position="434"/>
        <end position="467"/>
    </location>
</feature>
<dbReference type="SMART" id="SM00028">
    <property type="entry name" value="TPR"/>
    <property type="match status" value="5"/>
</dbReference>
<evidence type="ECO:0000313" key="6">
    <source>
        <dbReference type="Proteomes" id="UP001153069"/>
    </source>
</evidence>
<feature type="repeat" description="TPR" evidence="3">
    <location>
        <begin position="476"/>
        <end position="509"/>
    </location>
</feature>
<keyword evidence="6" id="KW-1185">Reference proteome</keyword>
<dbReference type="SUPFAM" id="SSF48452">
    <property type="entry name" value="TPR-like"/>
    <property type="match status" value="1"/>
</dbReference>
<reference evidence="5" key="1">
    <citation type="submission" date="2020-06" db="EMBL/GenBank/DDBJ databases">
        <authorList>
            <consortium name="Plant Systems Biology data submission"/>
        </authorList>
    </citation>
    <scope>NUCLEOTIDE SEQUENCE</scope>
    <source>
        <strain evidence="5">D6</strain>
    </source>
</reference>
<dbReference type="OrthoDB" id="197174at2759"/>
<evidence type="ECO:0000313" key="5">
    <source>
        <dbReference type="EMBL" id="CAB9506002.1"/>
    </source>
</evidence>
<evidence type="ECO:0000256" key="3">
    <source>
        <dbReference type="PROSITE-ProRule" id="PRU00339"/>
    </source>
</evidence>
<proteinExistence type="predicted"/>
<comment type="caution">
    <text evidence="5">The sequence shown here is derived from an EMBL/GenBank/DDBJ whole genome shotgun (WGS) entry which is preliminary data.</text>
</comment>
<gene>
    <name evidence="5" type="ORF">SEMRO_250_G099090.1</name>
</gene>
<dbReference type="AlphaFoldDB" id="A0A9N8DNS4"/>
<dbReference type="PANTHER" id="PTHR45641:SF19">
    <property type="entry name" value="NEPHROCYSTIN-3"/>
    <property type="match status" value="1"/>
</dbReference>
<accession>A0A9N8DNS4</accession>
<organism evidence="5 6">
    <name type="scientific">Seminavis robusta</name>
    <dbReference type="NCBI Taxonomy" id="568900"/>
    <lineage>
        <taxon>Eukaryota</taxon>
        <taxon>Sar</taxon>
        <taxon>Stramenopiles</taxon>
        <taxon>Ochrophyta</taxon>
        <taxon>Bacillariophyta</taxon>
        <taxon>Bacillariophyceae</taxon>
        <taxon>Bacillariophycidae</taxon>
        <taxon>Naviculales</taxon>
        <taxon>Naviculaceae</taxon>
        <taxon>Seminavis</taxon>
    </lineage>
</organism>
<name>A0A9N8DNS4_9STRA</name>
<dbReference type="Pfam" id="PF13374">
    <property type="entry name" value="TPR_10"/>
    <property type="match status" value="1"/>
</dbReference>
<dbReference type="Proteomes" id="UP001153069">
    <property type="component" value="Unassembled WGS sequence"/>
</dbReference>
<keyword evidence="2 3" id="KW-0802">TPR repeat</keyword>
<evidence type="ECO:0000256" key="2">
    <source>
        <dbReference type="ARBA" id="ARBA00022803"/>
    </source>
</evidence>
<feature type="coiled-coil region" evidence="4">
    <location>
        <begin position="34"/>
        <end position="75"/>
    </location>
</feature>
<dbReference type="PRINTS" id="PR00381">
    <property type="entry name" value="KINESINLIGHT"/>
</dbReference>
<keyword evidence="4" id="KW-0175">Coiled coil</keyword>
<dbReference type="Pfam" id="PF13424">
    <property type="entry name" value="TPR_12"/>
    <property type="match status" value="2"/>
</dbReference>
<evidence type="ECO:0000256" key="1">
    <source>
        <dbReference type="ARBA" id="ARBA00022737"/>
    </source>
</evidence>
<dbReference type="PROSITE" id="PS50005">
    <property type="entry name" value="TPR"/>
    <property type="match status" value="3"/>
</dbReference>
<dbReference type="InterPro" id="IPR019734">
    <property type="entry name" value="TPR_rpt"/>
</dbReference>
<dbReference type="EMBL" id="CAICTM010000249">
    <property type="protein sequence ID" value="CAB9506002.1"/>
    <property type="molecule type" value="Genomic_DNA"/>
</dbReference>
<dbReference type="PANTHER" id="PTHR45641">
    <property type="entry name" value="TETRATRICOPEPTIDE REPEAT PROTEIN (AFU_ORTHOLOGUE AFUA_6G03870)"/>
    <property type="match status" value="1"/>
</dbReference>
<dbReference type="InterPro" id="IPR011990">
    <property type="entry name" value="TPR-like_helical_dom_sf"/>
</dbReference>
<keyword evidence="1" id="KW-0677">Repeat</keyword>
<dbReference type="Gene3D" id="1.25.40.10">
    <property type="entry name" value="Tetratricopeptide repeat domain"/>
    <property type="match status" value="2"/>
</dbReference>
<evidence type="ECO:0000256" key="4">
    <source>
        <dbReference type="SAM" id="Coils"/>
    </source>
</evidence>
<sequence length="655" mass="72460">MASDNPKPREVATAEQAVVQERLADTTTPWKKQVEELKKQVQDLQQKLASSNRAKQNAEERLRAANMEIERLQQKLASIHPPVAADHEPNQGATNNSDISVGLNTCNTEDKDLDTLGVSVFHLEHDFLGRGSQVARSSKIYDIENLKGPPGIIRKKGAGVVCPLDGHMGAAYVHCLEGEDHFGEATHMLSYSWDYSIGDIVDTLSDFCLKNQLDPKRTYIWICCLCVNQHRVVKNAALQNSGMTIPSHVDFFAIFGEKVKKIGHLLAMMAPWSAPVYLTRVWCIFEIFTAHTTDGCQVDIVMPPTEKLSLEQDVIDNGSSINALYETLGKTHVENAKASVESDRLAILSQIESGAGYQGLNNEVNSLLRGWMLGVITELAETRENTYDEDYAIFCNQAGIVLQKNGEPDAAMHLFQSALAVCEDMLGENSFGTATTYNNIGAVLEVKGDYNDALLQYSKALTIQEKVLGKYHPAVATTYSNIGLVLQRMGDFNSALSKYEECLAIGVSTLGRHHTDVATTYNNIGSILWEIGDYEGALLKHKEALAARLSALGKNHPDTAQSFHNIGSTLVKQGNYDEALLKFEECLAIWEPVLGRDHPNTKECMKLKQIAAGKARREWSQVTMEHEQSNWLEEWQAQEDPELIAALEASLLSPE</sequence>
<feature type="repeat" description="TPR" evidence="3">
    <location>
        <begin position="560"/>
        <end position="593"/>
    </location>
</feature>
<protein>
    <submittedName>
        <fullName evidence="5">Kinesin light chain</fullName>
    </submittedName>
</protein>